<sequence length="654" mass="74097">MAPKLFCRICIHYITMLAVEELFQRLAQGSTWDHVTWMISSLFAFSFLHHVFVSRFTFKSSLSKVVLFLFEVFFICLCPALVHTFWSNHIPQATCGAVVAGLLLLLIPPKCDPGSVKTPSQDIKNVVLMTTCMVITAVDCRLIFDVRFTKTVQYGWSAMDVGTGLFVALRALHDARPFKPQHFSKKLIGNTPNFLIFGALGVGRSLFIAISGYYQDIMEYGKHWNFFLTLLCIEAVIYFDKQYFIPWTKRLTRFEIPNVSFFIGTAYVVFLIVDPSFETYLLGREPERSGGIFDQNREGFCSIFGYLFIYGVLLEHNKRVVPSDLWRYESVAYSTTTVFKNLLKNSIHPLAYLLLLYIAVYHYDLQPSRRAANLTYGLWMMSIAFQGGALSLFYHQLTARPDIISTRPQPLLVHTAIAHNGAAVFLVANLLTGLSNYLRDPLELYTEAKEFGCLCVYSVLLCLFAYLLEYGKKHKTVEHKKHGKLVSSNFEEILGYDHKGLLYDDEEEPSTKSSSPKTPFRRSSVPSSEARKRMTHRDLSVLRTTLKETFTAPANSSRSERDQQKSGESTPTGRPTESLEAEEKGFSFKGVDDNDFYTPRPVTRSMSKSPSRSLEISPPKSNAPVKKTPAVPSKIPAPAIRRSSRTPKPKTKMD</sequence>
<evidence type="ECO:0000256" key="4">
    <source>
        <dbReference type="ARBA" id="ARBA00023136"/>
    </source>
</evidence>
<evidence type="ECO:0000313" key="7">
    <source>
        <dbReference type="Proteomes" id="UP000095284"/>
    </source>
</evidence>
<feature type="transmembrane region" description="Helical" evidence="6">
    <location>
        <begin position="226"/>
        <end position="244"/>
    </location>
</feature>
<feature type="region of interest" description="Disordered" evidence="5">
    <location>
        <begin position="504"/>
        <end position="654"/>
    </location>
</feature>
<dbReference type="InterPro" id="IPR009447">
    <property type="entry name" value="PIGW/GWT1"/>
</dbReference>
<evidence type="ECO:0000256" key="2">
    <source>
        <dbReference type="ARBA" id="ARBA00022692"/>
    </source>
</evidence>
<feature type="compositionally biased region" description="Basic and acidic residues" evidence="5">
    <location>
        <begin position="581"/>
        <end position="592"/>
    </location>
</feature>
<feature type="transmembrane region" description="Helical" evidence="6">
    <location>
        <begin position="89"/>
        <end position="106"/>
    </location>
</feature>
<feature type="transmembrane region" description="Helical" evidence="6">
    <location>
        <begin position="346"/>
        <end position="364"/>
    </location>
</feature>
<keyword evidence="2 6" id="KW-0812">Transmembrane</keyword>
<evidence type="ECO:0000256" key="5">
    <source>
        <dbReference type="SAM" id="MobiDB-lite"/>
    </source>
</evidence>
<name>A0A1I7SX28_BURXY</name>
<feature type="transmembrane region" description="Helical" evidence="6">
    <location>
        <begin position="256"/>
        <end position="273"/>
    </location>
</feature>
<proteinExistence type="predicted"/>
<dbReference type="Proteomes" id="UP000095284">
    <property type="component" value="Unplaced"/>
</dbReference>
<evidence type="ECO:0000313" key="8">
    <source>
        <dbReference type="WBParaSite" id="BXY_1761100.1"/>
    </source>
</evidence>
<dbReference type="PANTHER" id="PTHR20661">
    <property type="entry name" value="PHOSPHATIDYLINOSITOL-GLYCAN BIOSYNTHESIS CLASS W PROTEIN"/>
    <property type="match status" value="1"/>
</dbReference>
<keyword evidence="3 6" id="KW-1133">Transmembrane helix</keyword>
<dbReference type="GO" id="GO:0016020">
    <property type="term" value="C:membrane"/>
    <property type="evidence" value="ECO:0007669"/>
    <property type="project" value="UniProtKB-SubCell"/>
</dbReference>
<reference evidence="8" key="1">
    <citation type="submission" date="2016-11" db="UniProtKB">
        <authorList>
            <consortium name="WormBaseParasite"/>
        </authorList>
    </citation>
    <scope>IDENTIFICATION</scope>
</reference>
<protein>
    <submittedName>
        <fullName evidence="8">Phosphatidylinositol-glycan biosynthesis class W protein</fullName>
    </submittedName>
</protein>
<evidence type="ECO:0000256" key="1">
    <source>
        <dbReference type="ARBA" id="ARBA00004141"/>
    </source>
</evidence>
<feature type="transmembrane region" description="Helical" evidence="6">
    <location>
        <begin position="35"/>
        <end position="53"/>
    </location>
</feature>
<feature type="transmembrane region" description="Helical" evidence="6">
    <location>
        <begin position="450"/>
        <end position="468"/>
    </location>
</feature>
<dbReference type="AlphaFoldDB" id="A0A1I7SX28"/>
<dbReference type="GO" id="GO:0005783">
    <property type="term" value="C:endoplasmic reticulum"/>
    <property type="evidence" value="ECO:0007669"/>
    <property type="project" value="TreeGrafter"/>
</dbReference>
<dbReference type="GO" id="GO:0072659">
    <property type="term" value="P:protein localization to plasma membrane"/>
    <property type="evidence" value="ECO:0007669"/>
    <property type="project" value="TreeGrafter"/>
</dbReference>
<feature type="transmembrane region" description="Helical" evidence="6">
    <location>
        <begin position="376"/>
        <end position="397"/>
    </location>
</feature>
<evidence type="ECO:0000256" key="3">
    <source>
        <dbReference type="ARBA" id="ARBA00022989"/>
    </source>
</evidence>
<dbReference type="GO" id="GO:0006506">
    <property type="term" value="P:GPI anchor biosynthetic process"/>
    <property type="evidence" value="ECO:0007669"/>
    <property type="project" value="InterPro"/>
</dbReference>
<organism evidence="7 8">
    <name type="scientific">Bursaphelenchus xylophilus</name>
    <name type="common">Pinewood nematode worm</name>
    <name type="synonym">Aphelenchoides xylophilus</name>
    <dbReference type="NCBI Taxonomy" id="6326"/>
    <lineage>
        <taxon>Eukaryota</taxon>
        <taxon>Metazoa</taxon>
        <taxon>Ecdysozoa</taxon>
        <taxon>Nematoda</taxon>
        <taxon>Chromadorea</taxon>
        <taxon>Rhabditida</taxon>
        <taxon>Tylenchina</taxon>
        <taxon>Tylenchomorpha</taxon>
        <taxon>Aphelenchoidea</taxon>
        <taxon>Aphelenchoididae</taxon>
        <taxon>Bursaphelenchus</taxon>
    </lineage>
</organism>
<comment type="subcellular location">
    <subcellularLocation>
        <location evidence="1">Membrane</location>
        <topology evidence="1">Multi-pass membrane protein</topology>
    </subcellularLocation>
</comment>
<accession>A0A1I7SX28</accession>
<feature type="compositionally biased region" description="Basic and acidic residues" evidence="5">
    <location>
        <begin position="529"/>
        <end position="540"/>
    </location>
</feature>
<dbReference type="Pfam" id="PF06423">
    <property type="entry name" value="GWT1"/>
    <property type="match status" value="1"/>
</dbReference>
<dbReference type="WBParaSite" id="BXY_1761100.1">
    <property type="protein sequence ID" value="BXY_1761100.1"/>
    <property type="gene ID" value="BXY_1761100"/>
</dbReference>
<feature type="compositionally biased region" description="Polar residues" evidence="5">
    <location>
        <begin position="604"/>
        <end position="614"/>
    </location>
</feature>
<dbReference type="PANTHER" id="PTHR20661:SF0">
    <property type="entry name" value="PHOSPHATIDYLINOSITOL-GLYCAN BIOSYNTHESIS CLASS W PROTEIN"/>
    <property type="match status" value="1"/>
</dbReference>
<evidence type="ECO:0000256" key="6">
    <source>
        <dbReference type="SAM" id="Phobius"/>
    </source>
</evidence>
<feature type="compositionally biased region" description="Polar residues" evidence="5">
    <location>
        <begin position="566"/>
        <end position="575"/>
    </location>
</feature>
<dbReference type="GO" id="GO:0032216">
    <property type="term" value="F:glucosaminyl-phosphatidylinositol O-acyltransferase activity"/>
    <property type="evidence" value="ECO:0007669"/>
    <property type="project" value="TreeGrafter"/>
</dbReference>
<keyword evidence="4 6" id="KW-0472">Membrane</keyword>
<feature type="transmembrane region" description="Helical" evidence="6">
    <location>
        <begin position="417"/>
        <end position="438"/>
    </location>
</feature>
<feature type="compositionally biased region" description="Basic residues" evidence="5">
    <location>
        <begin position="642"/>
        <end position="654"/>
    </location>
</feature>
<feature type="transmembrane region" description="Helical" evidence="6">
    <location>
        <begin position="194"/>
        <end position="214"/>
    </location>
</feature>
<dbReference type="eggNOG" id="KOG0411">
    <property type="taxonomic scope" value="Eukaryota"/>
</dbReference>
<feature type="transmembrane region" description="Helical" evidence="6">
    <location>
        <begin position="65"/>
        <end position="83"/>
    </location>
</feature>